<accession>A0ABS6SDR7</accession>
<evidence type="ECO:0000313" key="4">
    <source>
        <dbReference type="Proteomes" id="UP000722336"/>
    </source>
</evidence>
<evidence type="ECO:0000313" key="3">
    <source>
        <dbReference type="EMBL" id="MBV7256491.1"/>
    </source>
</evidence>
<organism evidence="3 4">
    <name type="scientific">Pacificimonas pallii</name>
    <dbReference type="NCBI Taxonomy" id="2827236"/>
    <lineage>
        <taxon>Bacteria</taxon>
        <taxon>Pseudomonadati</taxon>
        <taxon>Pseudomonadota</taxon>
        <taxon>Alphaproteobacteria</taxon>
        <taxon>Sphingomonadales</taxon>
        <taxon>Sphingosinicellaceae</taxon>
        <taxon>Pacificimonas</taxon>
    </lineage>
</organism>
<dbReference type="PROSITE" id="PS50883">
    <property type="entry name" value="EAL"/>
    <property type="match status" value="1"/>
</dbReference>
<name>A0ABS6SDR7_9SPHN</name>
<protein>
    <submittedName>
        <fullName evidence="3">EAL domain-containing protein</fullName>
    </submittedName>
</protein>
<comment type="caution">
    <text evidence="3">The sequence shown here is derived from an EMBL/GenBank/DDBJ whole genome shotgun (WGS) entry which is preliminary data.</text>
</comment>
<dbReference type="Proteomes" id="UP000722336">
    <property type="component" value="Unassembled WGS sequence"/>
</dbReference>
<sequence>MEQVLELKDLTLAETSRFPVWVFDIDTAHIVWANEAAVDIWYAESFAELAARDMGAEMSTSIKARLRQYRSDLERGEIINELWTIYPRGIPCPLMCRFRGIRLYDGRIAMLCEAEVLDQDASELVRASQALLYTSAIVSTYGVDGRCRFMNPAARRTYDPSHTTLADRLCEPVLQTRLLRMSPDVSEGRFTGIVQTRQGLRTHEIESRVTQDSDDGATVLVVTEIDVTEKEAAKAETAYLAYHDALTGLGNRLYFSQSVTERLEGRGAADGPLFLCFLDLDRFKYINDTLGHAAGDELLVQVAERLRAHLPASGILSRLGGDEFAILIDGAADITAFTAISDEIIRLFQDRYRVSGRELSVNASMGISSYPADASTFDDLLRTADMALHAAKEDAGGGVVVYDPALAERTGRFLELDTDLRNALDAGQLDLHYQPRIDLATNRIVGTEALLRWRTAGGDVALPDEFIPIAEATGLIDQIGIFVLAEAFDRSQELAALGLRIAVSVNIAPRQFRDPNLLAELTRLAALPGFDPGLFELEITETMLISDNVQLKNTLARISRLGFPLVIDDFGTAYSNMAALKRYPIDGIKIDRSLIGTDDFETLASGVLTIGKLLGVKIIAEGVETAQQRDWLAENGCHEFQGFLASPALPFPDLVAMLQHASGANDSAAPVETVTQRSS</sequence>
<feature type="domain" description="GGDEF" evidence="2">
    <location>
        <begin position="271"/>
        <end position="404"/>
    </location>
</feature>
<dbReference type="PANTHER" id="PTHR44757">
    <property type="entry name" value="DIGUANYLATE CYCLASE DGCP"/>
    <property type="match status" value="1"/>
</dbReference>
<dbReference type="RefSeq" id="WP_218445133.1">
    <property type="nucleotide sequence ID" value="NZ_JAGSPA010000002.1"/>
</dbReference>
<dbReference type="Pfam" id="PF00990">
    <property type="entry name" value="GGDEF"/>
    <property type="match status" value="1"/>
</dbReference>
<dbReference type="Pfam" id="PF13188">
    <property type="entry name" value="PAS_8"/>
    <property type="match status" value="1"/>
</dbReference>
<gene>
    <name evidence="3" type="ORF">KCG44_06785</name>
</gene>
<dbReference type="CDD" id="cd01948">
    <property type="entry name" value="EAL"/>
    <property type="match status" value="1"/>
</dbReference>
<dbReference type="PANTHER" id="PTHR44757:SF2">
    <property type="entry name" value="BIOFILM ARCHITECTURE MAINTENANCE PROTEIN MBAA"/>
    <property type="match status" value="1"/>
</dbReference>
<dbReference type="InterPro" id="IPR000160">
    <property type="entry name" value="GGDEF_dom"/>
</dbReference>
<dbReference type="Pfam" id="PF00563">
    <property type="entry name" value="EAL"/>
    <property type="match status" value="1"/>
</dbReference>
<dbReference type="NCBIfam" id="TIGR00254">
    <property type="entry name" value="GGDEF"/>
    <property type="match status" value="1"/>
</dbReference>
<dbReference type="SMART" id="SM00052">
    <property type="entry name" value="EAL"/>
    <property type="match status" value="1"/>
</dbReference>
<dbReference type="InterPro" id="IPR052155">
    <property type="entry name" value="Biofilm_reg_signaling"/>
</dbReference>
<dbReference type="PROSITE" id="PS50887">
    <property type="entry name" value="GGDEF"/>
    <property type="match status" value="1"/>
</dbReference>
<keyword evidence="4" id="KW-1185">Reference proteome</keyword>
<dbReference type="InterPro" id="IPR001633">
    <property type="entry name" value="EAL_dom"/>
</dbReference>
<proteinExistence type="predicted"/>
<dbReference type="EMBL" id="JAGSPA010000002">
    <property type="protein sequence ID" value="MBV7256491.1"/>
    <property type="molecule type" value="Genomic_DNA"/>
</dbReference>
<feature type="domain" description="EAL" evidence="1">
    <location>
        <begin position="413"/>
        <end position="662"/>
    </location>
</feature>
<reference evidence="3 4" key="1">
    <citation type="submission" date="2021-04" db="EMBL/GenBank/DDBJ databases">
        <authorList>
            <person name="Pira H."/>
            <person name="Risdian C."/>
            <person name="Wink J."/>
        </authorList>
    </citation>
    <scope>NUCLEOTIDE SEQUENCE [LARGE SCALE GENOMIC DNA]</scope>
    <source>
        <strain evidence="3 4">WHA3</strain>
    </source>
</reference>
<evidence type="ECO:0000259" key="1">
    <source>
        <dbReference type="PROSITE" id="PS50883"/>
    </source>
</evidence>
<dbReference type="InterPro" id="IPR000014">
    <property type="entry name" value="PAS"/>
</dbReference>
<dbReference type="CDD" id="cd01949">
    <property type="entry name" value="GGDEF"/>
    <property type="match status" value="1"/>
</dbReference>
<evidence type="ECO:0000259" key="2">
    <source>
        <dbReference type="PROSITE" id="PS50887"/>
    </source>
</evidence>
<dbReference type="SMART" id="SM00267">
    <property type="entry name" value="GGDEF"/>
    <property type="match status" value="1"/>
</dbReference>